<dbReference type="EMBL" id="LNZB01000060">
    <property type="protein sequence ID" value="KTD75222.1"/>
    <property type="molecule type" value="Genomic_DNA"/>
</dbReference>
<dbReference type="PATRIC" id="fig|66969.6.peg.3556"/>
<sequence>MKKDKNLLDDNITKILNDPDKVTKIIQSGIQDALLKHKQAGNQVCEWRNNKVVWIPADKIVINK</sequence>
<evidence type="ECO:0000313" key="2">
    <source>
        <dbReference type="Proteomes" id="UP000054729"/>
    </source>
</evidence>
<organism evidence="1 2">
    <name type="scientific">Legionella waltersii</name>
    <dbReference type="NCBI Taxonomy" id="66969"/>
    <lineage>
        <taxon>Bacteria</taxon>
        <taxon>Pseudomonadati</taxon>
        <taxon>Pseudomonadota</taxon>
        <taxon>Gammaproteobacteria</taxon>
        <taxon>Legionellales</taxon>
        <taxon>Legionellaceae</taxon>
        <taxon>Legionella</taxon>
    </lineage>
</organism>
<name>A0A0W1A1R4_9GAMM</name>
<dbReference type="RefSeq" id="WP_058481834.1">
    <property type="nucleotide sequence ID" value="NZ_CAAAIQ010000037.1"/>
</dbReference>
<dbReference type="AlphaFoldDB" id="A0A0W1A1R4"/>
<gene>
    <name evidence="1" type="ORF">Lwal_3263</name>
</gene>
<evidence type="ECO:0000313" key="1">
    <source>
        <dbReference type="EMBL" id="KTD75222.1"/>
    </source>
</evidence>
<proteinExistence type="predicted"/>
<accession>A0A0W1A1R4</accession>
<dbReference type="OrthoDB" id="598431at2"/>
<comment type="caution">
    <text evidence="1">The sequence shown here is derived from an EMBL/GenBank/DDBJ whole genome shotgun (WGS) entry which is preliminary data.</text>
</comment>
<dbReference type="STRING" id="66969.Lwal_3263"/>
<keyword evidence="2" id="KW-1185">Reference proteome</keyword>
<dbReference type="Proteomes" id="UP000054729">
    <property type="component" value="Unassembled WGS sequence"/>
</dbReference>
<reference evidence="1 2" key="1">
    <citation type="submission" date="2015-11" db="EMBL/GenBank/DDBJ databases">
        <title>Genomic analysis of 38 Legionella species identifies large and diverse effector repertoires.</title>
        <authorList>
            <person name="Burstein D."/>
            <person name="Amaro F."/>
            <person name="Zusman T."/>
            <person name="Lifshitz Z."/>
            <person name="Cohen O."/>
            <person name="Gilbert J.A."/>
            <person name="Pupko T."/>
            <person name="Shuman H.A."/>
            <person name="Segal G."/>
        </authorList>
    </citation>
    <scope>NUCLEOTIDE SEQUENCE [LARGE SCALE GENOMIC DNA]</scope>
    <source>
        <strain evidence="1 2">ATCC 51914</strain>
    </source>
</reference>
<protein>
    <submittedName>
        <fullName evidence="1">Uncharacterized protein</fullName>
    </submittedName>
</protein>